<dbReference type="InterPro" id="IPR002321">
    <property type="entry name" value="Cyt_c_II"/>
</dbReference>
<organism evidence="7 8">
    <name type="scientific">Reinekea marina</name>
    <dbReference type="NCBI Taxonomy" id="1310421"/>
    <lineage>
        <taxon>Bacteria</taxon>
        <taxon>Pseudomonadati</taxon>
        <taxon>Pseudomonadota</taxon>
        <taxon>Gammaproteobacteria</taxon>
        <taxon>Oceanospirillales</taxon>
        <taxon>Saccharospirillaceae</taxon>
        <taxon>Reinekea</taxon>
    </lineage>
</organism>
<dbReference type="InterPro" id="IPR012127">
    <property type="entry name" value="Cyt_c_prime"/>
</dbReference>
<feature type="chain" id="PRO_5046477242" evidence="6">
    <location>
        <begin position="24"/>
        <end position="148"/>
    </location>
</feature>
<keyword evidence="3" id="KW-0479">Metal-binding</keyword>
<protein>
    <submittedName>
        <fullName evidence="7">C-type cytochrome</fullName>
    </submittedName>
</protein>
<evidence type="ECO:0000313" key="7">
    <source>
        <dbReference type="EMBL" id="MFC3702398.1"/>
    </source>
</evidence>
<comment type="caution">
    <text evidence="7">The sequence shown here is derived from an EMBL/GenBank/DDBJ whole genome shotgun (WGS) entry which is preliminary data.</text>
</comment>
<dbReference type="PROSITE" id="PS51009">
    <property type="entry name" value="CYTCII"/>
    <property type="match status" value="1"/>
</dbReference>
<keyword evidence="4" id="KW-0249">Electron transport</keyword>
<keyword evidence="6" id="KW-0732">Signal</keyword>
<name>A0ABV7WSX7_9GAMM</name>
<evidence type="ECO:0000256" key="4">
    <source>
        <dbReference type="ARBA" id="ARBA00022982"/>
    </source>
</evidence>
<evidence type="ECO:0000256" key="5">
    <source>
        <dbReference type="ARBA" id="ARBA00023004"/>
    </source>
</evidence>
<dbReference type="Pfam" id="PF01322">
    <property type="entry name" value="Cytochrom_C_2"/>
    <property type="match status" value="1"/>
</dbReference>
<accession>A0ABV7WSX7</accession>
<dbReference type="InterPro" id="IPR010980">
    <property type="entry name" value="Cyt_c/b562"/>
</dbReference>
<keyword evidence="2" id="KW-0349">Heme</keyword>
<reference evidence="8" key="1">
    <citation type="journal article" date="2019" name="Int. J. Syst. Evol. Microbiol.">
        <title>The Global Catalogue of Microorganisms (GCM) 10K type strain sequencing project: providing services to taxonomists for standard genome sequencing and annotation.</title>
        <authorList>
            <consortium name="The Broad Institute Genomics Platform"/>
            <consortium name="The Broad Institute Genome Sequencing Center for Infectious Disease"/>
            <person name="Wu L."/>
            <person name="Ma J."/>
        </authorList>
    </citation>
    <scope>NUCLEOTIDE SEQUENCE [LARGE SCALE GENOMIC DNA]</scope>
    <source>
        <strain evidence="8">CECT 8288</strain>
    </source>
</reference>
<dbReference type="SUPFAM" id="SSF47175">
    <property type="entry name" value="Cytochromes"/>
    <property type="match status" value="1"/>
</dbReference>
<feature type="signal peptide" evidence="6">
    <location>
        <begin position="1"/>
        <end position="23"/>
    </location>
</feature>
<dbReference type="PIRSF" id="PIRSF000027">
    <property type="entry name" value="Cytc_c_prime"/>
    <property type="match status" value="1"/>
</dbReference>
<evidence type="ECO:0000256" key="1">
    <source>
        <dbReference type="ARBA" id="ARBA00022448"/>
    </source>
</evidence>
<keyword evidence="1" id="KW-0813">Transport</keyword>
<keyword evidence="5" id="KW-0408">Iron</keyword>
<evidence type="ECO:0000256" key="6">
    <source>
        <dbReference type="SAM" id="SignalP"/>
    </source>
</evidence>
<evidence type="ECO:0000313" key="8">
    <source>
        <dbReference type="Proteomes" id="UP001595710"/>
    </source>
</evidence>
<dbReference type="EMBL" id="JBHRYN010000012">
    <property type="protein sequence ID" value="MFC3702398.1"/>
    <property type="molecule type" value="Genomic_DNA"/>
</dbReference>
<evidence type="ECO:0000256" key="3">
    <source>
        <dbReference type="ARBA" id="ARBA00022723"/>
    </source>
</evidence>
<proteinExistence type="predicted"/>
<gene>
    <name evidence="7" type="ORF">ACFOND_12165</name>
</gene>
<evidence type="ECO:0000256" key="2">
    <source>
        <dbReference type="ARBA" id="ARBA00022617"/>
    </source>
</evidence>
<dbReference type="Gene3D" id="1.20.120.10">
    <property type="entry name" value="Cytochrome c/b562"/>
    <property type="match status" value="1"/>
</dbReference>
<dbReference type="RefSeq" id="WP_290281267.1">
    <property type="nucleotide sequence ID" value="NZ_JAUFQI010000001.1"/>
</dbReference>
<sequence>MNRLVSTTMSIIVSSAFVTGALAHDGATGVVKQRMDAMSAIGNANKSLSNIARGRADFDLDTVTSAAASIAEHSQASALEFFVEGTEGGVSDAKAEIWQDWEKFSGLMTDLNRAAVSLSQISAQDEFAAAYKDVTATCGSCHKAFRAK</sequence>
<dbReference type="Proteomes" id="UP001595710">
    <property type="component" value="Unassembled WGS sequence"/>
</dbReference>
<keyword evidence="8" id="KW-1185">Reference proteome</keyword>